<evidence type="ECO:0000313" key="3">
    <source>
        <dbReference type="Proteomes" id="UP000011115"/>
    </source>
</evidence>
<sequence>MRSVPNHRIDDESLKEYFYRGQNDDGKAVLDTIAGGSYGECTFKEIAEKLERISKNNKAWSTRKANTGRSTFVVQTATSQSNDDIREEMAQMRKKIGLVLKHMSESAEKVNVVSYQPRAPLVDEYFYEKDVHQVNDQTGGNYVRDGNFKCDNNYNQNGYGNRNENSGPYVPPGNREAGSSMTSIEDMMQKIMKRFDATDDNMKEMCNDLSGIGQKVDAHAVSIKQLEQ</sequence>
<dbReference type="Gramene" id="PGSC0003DMT400084953">
    <property type="protein sequence ID" value="PGSC0003DMT400084953"/>
    <property type="gene ID" value="PGSC0003DMG400034524"/>
</dbReference>
<feature type="region of interest" description="Disordered" evidence="1">
    <location>
        <begin position="155"/>
        <end position="180"/>
    </location>
</feature>
<organism evidence="2 3">
    <name type="scientific">Solanum tuberosum</name>
    <name type="common">Potato</name>
    <dbReference type="NCBI Taxonomy" id="4113"/>
    <lineage>
        <taxon>Eukaryota</taxon>
        <taxon>Viridiplantae</taxon>
        <taxon>Streptophyta</taxon>
        <taxon>Embryophyta</taxon>
        <taxon>Tracheophyta</taxon>
        <taxon>Spermatophyta</taxon>
        <taxon>Magnoliopsida</taxon>
        <taxon>eudicotyledons</taxon>
        <taxon>Gunneridae</taxon>
        <taxon>Pentapetalae</taxon>
        <taxon>asterids</taxon>
        <taxon>lamiids</taxon>
        <taxon>Solanales</taxon>
        <taxon>Solanaceae</taxon>
        <taxon>Solanoideae</taxon>
        <taxon>Solaneae</taxon>
        <taxon>Solanum</taxon>
    </lineage>
</organism>
<proteinExistence type="predicted"/>
<feature type="compositionally biased region" description="Low complexity" evidence="1">
    <location>
        <begin position="155"/>
        <end position="165"/>
    </location>
</feature>
<reference evidence="2" key="2">
    <citation type="submission" date="2015-06" db="UniProtKB">
        <authorList>
            <consortium name="EnsemblPlants"/>
        </authorList>
    </citation>
    <scope>IDENTIFICATION</scope>
    <source>
        <strain evidence="2">DM1-3 516 R44</strain>
    </source>
</reference>
<accession>M1D8F6</accession>
<evidence type="ECO:0000256" key="1">
    <source>
        <dbReference type="SAM" id="MobiDB-lite"/>
    </source>
</evidence>
<dbReference type="AlphaFoldDB" id="M1D8F6"/>
<dbReference type="EnsemblPlants" id="PGSC0003DMT400084953">
    <property type="protein sequence ID" value="PGSC0003DMT400084953"/>
    <property type="gene ID" value="PGSC0003DMG400034524"/>
</dbReference>
<dbReference type="InParanoid" id="M1D8F6"/>
<dbReference type="Proteomes" id="UP000011115">
    <property type="component" value="Unassembled WGS sequence"/>
</dbReference>
<reference evidence="3" key="1">
    <citation type="journal article" date="2011" name="Nature">
        <title>Genome sequence and analysis of the tuber crop potato.</title>
        <authorList>
            <consortium name="The Potato Genome Sequencing Consortium"/>
        </authorList>
    </citation>
    <scope>NUCLEOTIDE SEQUENCE [LARGE SCALE GENOMIC DNA]</scope>
    <source>
        <strain evidence="3">cv. DM1-3 516 R44</strain>
    </source>
</reference>
<name>M1D8F6_SOLTU</name>
<dbReference type="HOGENOM" id="CLU_1216574_0_0_1"/>
<dbReference type="PaxDb" id="4113-PGSC0003DMT400084953"/>
<keyword evidence="3" id="KW-1185">Reference proteome</keyword>
<protein>
    <submittedName>
        <fullName evidence="2">Integrase core domain containing protein</fullName>
    </submittedName>
</protein>
<evidence type="ECO:0000313" key="2">
    <source>
        <dbReference type="EnsemblPlants" id="PGSC0003DMT400084953"/>
    </source>
</evidence>